<evidence type="ECO:0000256" key="1">
    <source>
        <dbReference type="SAM" id="MobiDB-lite"/>
    </source>
</evidence>
<dbReference type="AlphaFoldDB" id="A0A1C6V8F3"/>
<reference evidence="2 3" key="1">
    <citation type="submission" date="2016-06" db="EMBL/GenBank/DDBJ databases">
        <authorList>
            <person name="Kjaerup R.B."/>
            <person name="Dalgaard T.S."/>
            <person name="Juul-Madsen H.R."/>
        </authorList>
    </citation>
    <scope>NUCLEOTIDE SEQUENCE [LARGE SCALE GENOMIC DNA]</scope>
    <source>
        <strain evidence="2 3">DSM 45577</strain>
    </source>
</reference>
<dbReference type="Proteomes" id="UP000198937">
    <property type="component" value="Unassembled WGS sequence"/>
</dbReference>
<name>A0A1C6V8F3_9ACTN</name>
<dbReference type="STRING" id="683228.GA0070617_4921"/>
<proteinExistence type="predicted"/>
<accession>A0A1C6V8F3</accession>
<evidence type="ECO:0000313" key="2">
    <source>
        <dbReference type="EMBL" id="SCL62427.1"/>
    </source>
</evidence>
<keyword evidence="3" id="KW-1185">Reference proteome</keyword>
<gene>
    <name evidence="2" type="ORF">GA0070617_4921</name>
</gene>
<sequence length="161" mass="14919">MAGGALRWAGTGLTHQGVVASPVPGGSSVDADGEGGAGLVVGEVLGEAVPLGRGLLGRGLLGRGLGVAWEGLADGVGEVGVAEGLGARVGAGRSGGATAVGAREGVARSEDGSAAGTSGGGGCQGSAGSSTNGMMFSGLIGPPAKLTPTIAVYATPASPRA</sequence>
<protein>
    <submittedName>
        <fullName evidence="2">Uncharacterized protein</fullName>
    </submittedName>
</protein>
<evidence type="ECO:0000313" key="3">
    <source>
        <dbReference type="Proteomes" id="UP000198937"/>
    </source>
</evidence>
<organism evidence="2 3">
    <name type="scientific">Micromonospora yangpuensis</name>
    <dbReference type="NCBI Taxonomy" id="683228"/>
    <lineage>
        <taxon>Bacteria</taxon>
        <taxon>Bacillati</taxon>
        <taxon>Actinomycetota</taxon>
        <taxon>Actinomycetes</taxon>
        <taxon>Micromonosporales</taxon>
        <taxon>Micromonosporaceae</taxon>
        <taxon>Micromonospora</taxon>
    </lineage>
</organism>
<dbReference type="EMBL" id="FMIA01000002">
    <property type="protein sequence ID" value="SCL62427.1"/>
    <property type="molecule type" value="Genomic_DNA"/>
</dbReference>
<feature type="region of interest" description="Disordered" evidence="1">
    <location>
        <begin position="103"/>
        <end position="126"/>
    </location>
</feature>